<organism evidence="2 3">
    <name type="scientific">Aliiglaciecola litoralis</name>
    <dbReference type="NCBI Taxonomy" id="582857"/>
    <lineage>
        <taxon>Bacteria</taxon>
        <taxon>Pseudomonadati</taxon>
        <taxon>Pseudomonadota</taxon>
        <taxon>Gammaproteobacteria</taxon>
        <taxon>Alteromonadales</taxon>
        <taxon>Alteromonadaceae</taxon>
        <taxon>Aliiglaciecola</taxon>
    </lineage>
</organism>
<name>A0ABP3X761_9ALTE</name>
<dbReference type="PANTHER" id="PTHR47738:SF1">
    <property type="entry name" value="NITROGEN REGULATORY PROTEIN"/>
    <property type="match status" value="1"/>
</dbReference>
<dbReference type="Proteomes" id="UP001500359">
    <property type="component" value="Unassembled WGS sequence"/>
</dbReference>
<dbReference type="PROSITE" id="PS51094">
    <property type="entry name" value="PTS_EIIA_TYPE_2"/>
    <property type="match status" value="1"/>
</dbReference>
<evidence type="ECO:0000313" key="3">
    <source>
        <dbReference type="Proteomes" id="UP001500359"/>
    </source>
</evidence>
<dbReference type="PROSITE" id="PS00372">
    <property type="entry name" value="PTS_EIIA_TYPE_2_HIS"/>
    <property type="match status" value="1"/>
</dbReference>
<dbReference type="InterPro" id="IPR002178">
    <property type="entry name" value="PTS_EIIA_type-2_dom"/>
</dbReference>
<dbReference type="InterPro" id="IPR006320">
    <property type="entry name" value="PTS_Nitro_regul"/>
</dbReference>
<sequence>MEIKDILSPDCTSCAVQGTSKKRILEVISQIAAERLGDIDQTAVLTSLLNREKLGSTGIGNGIALPHGRLQGLEKVIAILITCKPSIEFDAIDNGPVDIFFAILVPEDQAQGHLQTLATIATKLSDKEVVKSLRKADNDEQLYKVIVS</sequence>
<dbReference type="Pfam" id="PF00359">
    <property type="entry name" value="PTS_EIIA_2"/>
    <property type="match status" value="1"/>
</dbReference>
<dbReference type="EMBL" id="BAAAFD010000020">
    <property type="protein sequence ID" value="GAA0860237.1"/>
    <property type="molecule type" value="Genomic_DNA"/>
</dbReference>
<dbReference type="NCBIfam" id="TIGR01419">
    <property type="entry name" value="nitro_reg_IIA"/>
    <property type="match status" value="1"/>
</dbReference>
<dbReference type="CDD" id="cd00211">
    <property type="entry name" value="PTS_IIA_fru"/>
    <property type="match status" value="1"/>
</dbReference>
<dbReference type="InterPro" id="IPR051541">
    <property type="entry name" value="PTS_SugarTrans_NitroReg"/>
</dbReference>
<evidence type="ECO:0000259" key="1">
    <source>
        <dbReference type="PROSITE" id="PS51094"/>
    </source>
</evidence>
<evidence type="ECO:0000313" key="2">
    <source>
        <dbReference type="EMBL" id="GAA0860237.1"/>
    </source>
</evidence>
<keyword evidence="3" id="KW-1185">Reference proteome</keyword>
<dbReference type="PANTHER" id="PTHR47738">
    <property type="entry name" value="PTS SYSTEM FRUCTOSE-LIKE EIIA COMPONENT-RELATED"/>
    <property type="match status" value="1"/>
</dbReference>
<dbReference type="Gene3D" id="3.40.930.10">
    <property type="entry name" value="Mannitol-specific EII, Chain A"/>
    <property type="match status" value="1"/>
</dbReference>
<comment type="caution">
    <text evidence="2">The sequence shown here is derived from an EMBL/GenBank/DDBJ whole genome shotgun (WGS) entry which is preliminary data.</text>
</comment>
<dbReference type="SUPFAM" id="SSF55804">
    <property type="entry name" value="Phoshotransferase/anion transport protein"/>
    <property type="match status" value="1"/>
</dbReference>
<reference evidence="3" key="1">
    <citation type="journal article" date="2019" name="Int. J. Syst. Evol. Microbiol.">
        <title>The Global Catalogue of Microorganisms (GCM) 10K type strain sequencing project: providing services to taxonomists for standard genome sequencing and annotation.</title>
        <authorList>
            <consortium name="The Broad Institute Genomics Platform"/>
            <consortium name="The Broad Institute Genome Sequencing Center for Infectious Disease"/>
            <person name="Wu L."/>
            <person name="Ma J."/>
        </authorList>
    </citation>
    <scope>NUCLEOTIDE SEQUENCE [LARGE SCALE GENOMIC DNA]</scope>
    <source>
        <strain evidence="3">JCM 15896</strain>
    </source>
</reference>
<dbReference type="RefSeq" id="WP_343862628.1">
    <property type="nucleotide sequence ID" value="NZ_BAAAFD010000020.1"/>
</dbReference>
<proteinExistence type="predicted"/>
<accession>A0ABP3X761</accession>
<protein>
    <submittedName>
        <fullName evidence="2">PTS IIA-like nitrogen regulatory protein PtsN</fullName>
    </submittedName>
</protein>
<gene>
    <name evidence="2" type="primary">ptsN</name>
    <name evidence="2" type="ORF">GCM10009114_36650</name>
</gene>
<dbReference type="InterPro" id="IPR016152">
    <property type="entry name" value="PTrfase/Anion_transptr"/>
</dbReference>
<feature type="domain" description="PTS EIIA type-2" evidence="1">
    <location>
        <begin position="5"/>
        <end position="148"/>
    </location>
</feature>